<evidence type="ECO:0000313" key="2">
    <source>
        <dbReference type="EMBL" id="TLG99020.1"/>
    </source>
</evidence>
<evidence type="ECO:0000313" key="3">
    <source>
        <dbReference type="Proteomes" id="UP000003730"/>
    </source>
</evidence>
<protein>
    <submittedName>
        <fullName evidence="2">IS1182 family transposase</fullName>
    </submittedName>
</protein>
<reference evidence="2 3" key="1">
    <citation type="journal article" date="2008" name="Int. J. Syst. Evol. Microbiol.">
        <title>Bizionia argentinensis sp. nov., isolated from surface marine water in Antarctica.</title>
        <authorList>
            <person name="Bercovich A."/>
            <person name="Vazquez S.C."/>
            <person name="Yankilevich P."/>
            <person name="Coria S.H."/>
            <person name="Foti M."/>
            <person name="Hernandez E."/>
            <person name="Vidal A."/>
            <person name="Ruberto L."/>
            <person name="Melo C."/>
            <person name="Marenssi S."/>
            <person name="Criscuolo M."/>
            <person name="Memoli M."/>
            <person name="Arguelles M."/>
            <person name="Mac Cormack W.P."/>
        </authorList>
    </citation>
    <scope>NUCLEOTIDE SEQUENCE [LARGE SCALE GENOMIC DNA]</scope>
    <source>
        <strain evidence="2 3">JUB59</strain>
    </source>
</reference>
<keyword evidence="3" id="KW-1185">Reference proteome</keyword>
<dbReference type="EMBL" id="AFXZ01000029">
    <property type="protein sequence ID" value="TLG99020.1"/>
    <property type="molecule type" value="Genomic_DNA"/>
</dbReference>
<accession>A0A4U8UJ72</accession>
<dbReference type="InterPro" id="IPR008490">
    <property type="entry name" value="Transposase_InsH_N"/>
</dbReference>
<dbReference type="AlphaFoldDB" id="A0A4U8UJ72"/>
<name>A0A4U8UJ72_9FLAO</name>
<feature type="domain" description="Transposase InsH N-terminal" evidence="1">
    <location>
        <begin position="17"/>
        <end position="72"/>
    </location>
</feature>
<comment type="caution">
    <text evidence="2">The sequence shown here is derived from an EMBL/GenBank/DDBJ whole genome shotgun (WGS) entry which is preliminary data.</text>
</comment>
<evidence type="ECO:0000259" key="1">
    <source>
        <dbReference type="Pfam" id="PF05598"/>
    </source>
</evidence>
<feature type="non-terminal residue" evidence="2">
    <location>
        <position position="72"/>
    </location>
</feature>
<proteinExistence type="predicted"/>
<organism evidence="2 3">
    <name type="scientific">Bizionia argentinensis JUB59</name>
    <dbReference type="NCBI Taxonomy" id="1046627"/>
    <lineage>
        <taxon>Bacteria</taxon>
        <taxon>Pseudomonadati</taxon>
        <taxon>Bacteroidota</taxon>
        <taxon>Flavobacteriia</taxon>
        <taxon>Flavobacteriales</taxon>
        <taxon>Flavobacteriaceae</taxon>
        <taxon>Bizionia</taxon>
    </lineage>
</organism>
<dbReference type="Pfam" id="PF05598">
    <property type="entry name" value="DUF772"/>
    <property type="match status" value="1"/>
</dbReference>
<dbReference type="Proteomes" id="UP000003730">
    <property type="component" value="Unassembled WGS sequence"/>
</dbReference>
<sequence length="72" mass="8498">MQGIKTYQEKLFTDFLLSERVPEHNFYRQLKNVLDLKYLYKLTAPFYGATGQKSIDPVVFFKLCLVGYLENI</sequence>
<gene>
    <name evidence="2" type="ORF">BZARG_03455</name>
</gene>